<dbReference type="Proteomes" id="UP000832011">
    <property type="component" value="Chromosome"/>
</dbReference>
<dbReference type="PRINTS" id="PR00033">
    <property type="entry name" value="HTHASNC"/>
</dbReference>
<dbReference type="SUPFAM" id="SSF54909">
    <property type="entry name" value="Dimeric alpha+beta barrel"/>
    <property type="match status" value="1"/>
</dbReference>
<feature type="domain" description="HTH asnC-type" evidence="4">
    <location>
        <begin position="2"/>
        <end position="63"/>
    </location>
</feature>
<evidence type="ECO:0000313" key="5">
    <source>
        <dbReference type="EMBL" id="UOO90763.1"/>
    </source>
</evidence>
<accession>A0ABY4E639</accession>
<keyword evidence="2" id="KW-0238">DNA-binding</keyword>
<dbReference type="RefSeq" id="WP_058305087.1">
    <property type="nucleotide sequence ID" value="NZ_CABKVG010000005.1"/>
</dbReference>
<dbReference type="CDD" id="cd00090">
    <property type="entry name" value="HTH_ARSR"/>
    <property type="match status" value="1"/>
</dbReference>
<dbReference type="Pfam" id="PF01037">
    <property type="entry name" value="AsnC_trans_reg"/>
    <property type="match status" value="1"/>
</dbReference>
<evidence type="ECO:0000256" key="2">
    <source>
        <dbReference type="ARBA" id="ARBA00023125"/>
    </source>
</evidence>
<dbReference type="InterPro" id="IPR036390">
    <property type="entry name" value="WH_DNA-bd_sf"/>
</dbReference>
<evidence type="ECO:0000313" key="6">
    <source>
        <dbReference type="Proteomes" id="UP000832011"/>
    </source>
</evidence>
<evidence type="ECO:0000259" key="4">
    <source>
        <dbReference type="PROSITE" id="PS50956"/>
    </source>
</evidence>
<dbReference type="InterPro" id="IPR036388">
    <property type="entry name" value="WH-like_DNA-bd_sf"/>
</dbReference>
<dbReference type="InterPro" id="IPR019887">
    <property type="entry name" value="Tscrpt_reg_AsnC/Lrp_C"/>
</dbReference>
<keyword evidence="3" id="KW-0804">Transcription</keyword>
<reference evidence="5 6" key="1">
    <citation type="journal article" date="2022" name="Res Sq">
        <title>Evolution of multicellular longitudinally dividing oral cavity symbionts (Neisseriaceae).</title>
        <authorList>
            <person name="Nyongesa S."/>
            <person name="Weber P."/>
            <person name="Bernet E."/>
            <person name="Pullido F."/>
            <person name="Nieckarz M."/>
            <person name="Delaby M."/>
            <person name="Nieves C."/>
            <person name="Viehboeck T."/>
            <person name="Krause N."/>
            <person name="Rivera-Millot A."/>
            <person name="Nakamura A."/>
            <person name="Vischer N."/>
            <person name="VanNieuwenhze M."/>
            <person name="Brun Y."/>
            <person name="Cava F."/>
            <person name="Bulgheresi S."/>
            <person name="Veyrier F."/>
        </authorList>
    </citation>
    <scope>NUCLEOTIDE SEQUENCE [LARGE SCALE GENOMIC DNA]</scope>
    <source>
        <strain evidence="5 6">SN4</strain>
    </source>
</reference>
<organism evidence="5 6">
    <name type="scientific">Vitreoscilla massiliensis</name>
    <dbReference type="NCBI Taxonomy" id="1689272"/>
    <lineage>
        <taxon>Bacteria</taxon>
        <taxon>Pseudomonadati</taxon>
        <taxon>Pseudomonadota</taxon>
        <taxon>Betaproteobacteria</taxon>
        <taxon>Neisseriales</taxon>
        <taxon>Neisseriaceae</taxon>
        <taxon>Vitreoscilla</taxon>
    </lineage>
</organism>
<dbReference type="SUPFAM" id="SSF46785">
    <property type="entry name" value="Winged helix' DNA-binding domain"/>
    <property type="match status" value="1"/>
</dbReference>
<dbReference type="Gene3D" id="1.10.10.10">
    <property type="entry name" value="Winged helix-like DNA-binding domain superfamily/Winged helix DNA-binding domain"/>
    <property type="match status" value="1"/>
</dbReference>
<dbReference type="InterPro" id="IPR019885">
    <property type="entry name" value="Tscrpt_reg_HTH_AsnC-type_CS"/>
</dbReference>
<proteinExistence type="predicted"/>
<dbReference type="PANTHER" id="PTHR30154:SF51">
    <property type="entry name" value="ASNC-FAMILY TRANSCRIPTIONAL REGULATORY PROTEIN"/>
    <property type="match status" value="1"/>
</dbReference>
<dbReference type="InterPro" id="IPR011991">
    <property type="entry name" value="ArsR-like_HTH"/>
</dbReference>
<dbReference type="PROSITE" id="PS50956">
    <property type="entry name" value="HTH_ASNC_2"/>
    <property type="match status" value="1"/>
</dbReference>
<dbReference type="PANTHER" id="PTHR30154">
    <property type="entry name" value="LEUCINE-RESPONSIVE REGULATORY PROTEIN"/>
    <property type="match status" value="1"/>
</dbReference>
<dbReference type="EMBL" id="CP091511">
    <property type="protein sequence ID" value="UOO90763.1"/>
    <property type="molecule type" value="Genomic_DNA"/>
</dbReference>
<evidence type="ECO:0000256" key="3">
    <source>
        <dbReference type="ARBA" id="ARBA00023163"/>
    </source>
</evidence>
<dbReference type="InterPro" id="IPR000485">
    <property type="entry name" value="AsnC-type_HTH_dom"/>
</dbReference>
<sequence length="147" mass="16408">MLDKLDQKIISLLHQNARIAYKEVAAQVGLSAPAVTERIARLQERGIIRGYHAELDFLACGYPLEAVWLVRTHHQQLFAAIDLVKSLPEVVSCDTVTGENCLLVRLFATSVAHLDQLTYQVLAYGEVNTMIVKQHVVSPRLPPLQQP</sequence>
<dbReference type="InterPro" id="IPR019888">
    <property type="entry name" value="Tscrpt_reg_AsnC-like"/>
</dbReference>
<dbReference type="SMART" id="SM00344">
    <property type="entry name" value="HTH_ASNC"/>
    <property type="match status" value="1"/>
</dbReference>
<dbReference type="PROSITE" id="PS00519">
    <property type="entry name" value="HTH_ASNC_1"/>
    <property type="match status" value="1"/>
</dbReference>
<evidence type="ECO:0000256" key="1">
    <source>
        <dbReference type="ARBA" id="ARBA00023015"/>
    </source>
</evidence>
<dbReference type="Gene3D" id="3.30.70.920">
    <property type="match status" value="1"/>
</dbReference>
<keyword evidence="1" id="KW-0805">Transcription regulation</keyword>
<gene>
    <name evidence="5" type="ORF">LVJ82_07290</name>
</gene>
<dbReference type="Pfam" id="PF13404">
    <property type="entry name" value="HTH_AsnC-type"/>
    <property type="match status" value="1"/>
</dbReference>
<name>A0ABY4E639_9NEIS</name>
<keyword evidence="6" id="KW-1185">Reference proteome</keyword>
<dbReference type="InterPro" id="IPR011008">
    <property type="entry name" value="Dimeric_a/b-barrel"/>
</dbReference>
<protein>
    <submittedName>
        <fullName evidence="5">Lrp/AsnC family transcriptional regulator</fullName>
    </submittedName>
</protein>